<dbReference type="EMBL" id="JAKFGM010000002">
    <property type="protein sequence ID" value="MCF2515390.1"/>
    <property type="molecule type" value="Genomic_DNA"/>
</dbReference>
<dbReference type="InterPro" id="IPR004046">
    <property type="entry name" value="GST_C"/>
</dbReference>
<dbReference type="Pfam" id="PF13409">
    <property type="entry name" value="GST_N_2"/>
    <property type="match status" value="1"/>
</dbReference>
<dbReference type="InterPro" id="IPR004045">
    <property type="entry name" value="Glutathione_S-Trfase_N"/>
</dbReference>
<accession>A0A9X1QLP3</accession>
<reference evidence="3" key="1">
    <citation type="submission" date="2022-01" db="EMBL/GenBank/DDBJ databases">
        <authorList>
            <person name="Jo J.-H."/>
            <person name="Im W.-T."/>
        </authorList>
    </citation>
    <scope>NUCLEOTIDE SEQUENCE</scope>
    <source>
        <strain evidence="3">G124</strain>
    </source>
</reference>
<dbReference type="PROSITE" id="PS50405">
    <property type="entry name" value="GST_CTER"/>
    <property type="match status" value="1"/>
</dbReference>
<evidence type="ECO:0000259" key="2">
    <source>
        <dbReference type="PROSITE" id="PS50405"/>
    </source>
</evidence>
<comment type="caution">
    <text evidence="3">The sequence shown here is derived from an EMBL/GenBank/DDBJ whole genome shotgun (WGS) entry which is preliminary data.</text>
</comment>
<dbReference type="PROSITE" id="PS50404">
    <property type="entry name" value="GST_NTER"/>
    <property type="match status" value="1"/>
</dbReference>
<keyword evidence="4" id="KW-1185">Reference proteome</keyword>
<dbReference type="InterPro" id="IPR040079">
    <property type="entry name" value="Glutathione_S-Trfase"/>
</dbReference>
<evidence type="ECO:0000259" key="1">
    <source>
        <dbReference type="PROSITE" id="PS50404"/>
    </source>
</evidence>
<feature type="domain" description="GST N-terminal" evidence="1">
    <location>
        <begin position="1"/>
        <end position="81"/>
    </location>
</feature>
<dbReference type="InterPro" id="IPR036249">
    <property type="entry name" value="Thioredoxin-like_sf"/>
</dbReference>
<dbReference type="Gene3D" id="1.20.1050.10">
    <property type="match status" value="1"/>
</dbReference>
<feature type="domain" description="GST C-terminal" evidence="2">
    <location>
        <begin position="84"/>
        <end position="197"/>
    </location>
</feature>
<protein>
    <submittedName>
        <fullName evidence="3">Glutathione binding-like protein</fullName>
    </submittedName>
</protein>
<dbReference type="PANTHER" id="PTHR44051">
    <property type="entry name" value="GLUTATHIONE S-TRANSFERASE-RELATED"/>
    <property type="match status" value="1"/>
</dbReference>
<dbReference type="SFLD" id="SFLDS00019">
    <property type="entry name" value="Glutathione_Transferase_(cytos"/>
    <property type="match status" value="1"/>
</dbReference>
<dbReference type="InterPro" id="IPR036282">
    <property type="entry name" value="Glutathione-S-Trfase_C_sf"/>
</dbReference>
<dbReference type="Proteomes" id="UP001139410">
    <property type="component" value="Unassembled WGS sequence"/>
</dbReference>
<dbReference type="SUPFAM" id="SSF47616">
    <property type="entry name" value="GST C-terminal domain-like"/>
    <property type="match status" value="1"/>
</dbReference>
<dbReference type="SFLD" id="SFLDG00358">
    <property type="entry name" value="Main_(cytGST)"/>
    <property type="match status" value="1"/>
</dbReference>
<dbReference type="CDD" id="cd03057">
    <property type="entry name" value="GST_N_Beta"/>
    <property type="match status" value="1"/>
</dbReference>
<dbReference type="SFLD" id="SFLDG01150">
    <property type="entry name" value="Main.1:_Beta-like"/>
    <property type="match status" value="1"/>
</dbReference>
<dbReference type="RefSeq" id="WP_235067928.1">
    <property type="nucleotide sequence ID" value="NZ_JAKFGM010000002.1"/>
</dbReference>
<dbReference type="SUPFAM" id="SSF52833">
    <property type="entry name" value="Thioredoxin-like"/>
    <property type="match status" value="1"/>
</dbReference>
<dbReference type="PANTHER" id="PTHR44051:SF8">
    <property type="entry name" value="GLUTATHIONE S-TRANSFERASE GSTA"/>
    <property type="match status" value="1"/>
</dbReference>
<organism evidence="3 4">
    <name type="scientific">Sphingomonas cremea</name>
    <dbReference type="NCBI Taxonomy" id="2904799"/>
    <lineage>
        <taxon>Bacteria</taxon>
        <taxon>Pseudomonadati</taxon>
        <taxon>Pseudomonadota</taxon>
        <taxon>Alphaproteobacteria</taxon>
        <taxon>Sphingomonadales</taxon>
        <taxon>Sphingomonadaceae</taxon>
        <taxon>Sphingomonas</taxon>
    </lineage>
</organism>
<dbReference type="Gene3D" id="3.40.30.10">
    <property type="entry name" value="Glutaredoxin"/>
    <property type="match status" value="1"/>
</dbReference>
<sequence length="200" mass="21877">MKLYYSPGACSIATRISLHDAGIPAEYEQVDLKAKVTERGDDYLAINPAGAVPMLVLDDGQAVTENVAILTLIAERAPKLGIDGPLGQIRLIEMLSYLSTELHAAFKPYFHATSEDEKEKAAEAVGVRLNLLASKFGDPYLLGSHFTVVDAYFFAMLRWAREFGIDLPTPFPAYFDRLSDRSAVRQSLLEEGLASPLIAA</sequence>
<proteinExistence type="predicted"/>
<name>A0A9X1QLP3_9SPHN</name>
<gene>
    <name evidence="3" type="ORF">LVY65_09985</name>
</gene>
<dbReference type="AlphaFoldDB" id="A0A9X1QLP3"/>
<dbReference type="CDD" id="cd03188">
    <property type="entry name" value="GST_C_Beta"/>
    <property type="match status" value="1"/>
</dbReference>
<dbReference type="Pfam" id="PF00043">
    <property type="entry name" value="GST_C"/>
    <property type="match status" value="1"/>
</dbReference>
<evidence type="ECO:0000313" key="3">
    <source>
        <dbReference type="EMBL" id="MCF2515390.1"/>
    </source>
</evidence>
<dbReference type="InterPro" id="IPR010987">
    <property type="entry name" value="Glutathione-S-Trfase_C-like"/>
</dbReference>
<evidence type="ECO:0000313" key="4">
    <source>
        <dbReference type="Proteomes" id="UP001139410"/>
    </source>
</evidence>